<keyword evidence="4" id="KW-1185">Reference proteome</keyword>
<dbReference type="SUPFAM" id="SSF56601">
    <property type="entry name" value="beta-lactamase/transpeptidase-like"/>
    <property type="match status" value="1"/>
</dbReference>
<dbReference type="OrthoDB" id="9809635at2"/>
<name>A0A4R6AJI5_9RHOB</name>
<dbReference type="RefSeq" id="WP_133395457.1">
    <property type="nucleotide sequence ID" value="NZ_SNAA01000002.1"/>
</dbReference>
<protein>
    <submittedName>
        <fullName evidence="3">Class A beta-lactamase-related serine hydrolase</fullName>
    </submittedName>
</protein>
<dbReference type="InterPro" id="IPR012338">
    <property type="entry name" value="Beta-lactam/transpept-like"/>
</dbReference>
<dbReference type="InterPro" id="IPR050789">
    <property type="entry name" value="Diverse_Enzym_Activities"/>
</dbReference>
<dbReference type="PANTHER" id="PTHR43283">
    <property type="entry name" value="BETA-LACTAMASE-RELATED"/>
    <property type="match status" value="1"/>
</dbReference>
<dbReference type="Pfam" id="PF00144">
    <property type="entry name" value="Beta-lactamase"/>
    <property type="match status" value="1"/>
</dbReference>
<evidence type="ECO:0000259" key="2">
    <source>
        <dbReference type="Pfam" id="PF00144"/>
    </source>
</evidence>
<dbReference type="Gene3D" id="3.40.710.10">
    <property type="entry name" value="DD-peptidase/beta-lactamase superfamily"/>
    <property type="match status" value="1"/>
</dbReference>
<keyword evidence="1 3" id="KW-0378">Hydrolase</keyword>
<dbReference type="AlphaFoldDB" id="A0A4R6AJI5"/>
<accession>A0A4R6AJI5</accession>
<dbReference type="Proteomes" id="UP000295701">
    <property type="component" value="Unassembled WGS sequence"/>
</dbReference>
<dbReference type="GO" id="GO:0016787">
    <property type="term" value="F:hydrolase activity"/>
    <property type="evidence" value="ECO:0007669"/>
    <property type="project" value="UniProtKB-KW"/>
</dbReference>
<reference evidence="3 4" key="1">
    <citation type="submission" date="2019-03" db="EMBL/GenBank/DDBJ databases">
        <title>Primorskyibacter sp. SS33 isolated from sediments.</title>
        <authorList>
            <person name="Xunke S."/>
        </authorList>
    </citation>
    <scope>NUCLEOTIDE SEQUENCE [LARGE SCALE GENOMIC DNA]</scope>
    <source>
        <strain evidence="3 4">SS33</strain>
    </source>
</reference>
<dbReference type="EMBL" id="SNAA01000002">
    <property type="protein sequence ID" value="TDL83505.1"/>
    <property type="molecule type" value="Genomic_DNA"/>
</dbReference>
<feature type="domain" description="Beta-lactamase-related" evidence="2">
    <location>
        <begin position="9"/>
        <end position="308"/>
    </location>
</feature>
<dbReference type="PANTHER" id="PTHR43283:SF11">
    <property type="entry name" value="BETA-LACTAMASE-RELATED DOMAIN-CONTAINING PROTEIN"/>
    <property type="match status" value="1"/>
</dbReference>
<evidence type="ECO:0000313" key="4">
    <source>
        <dbReference type="Proteomes" id="UP000295701"/>
    </source>
</evidence>
<organism evidence="3 4">
    <name type="scientific">Palleronia sediminis</name>
    <dbReference type="NCBI Taxonomy" id="2547833"/>
    <lineage>
        <taxon>Bacteria</taxon>
        <taxon>Pseudomonadati</taxon>
        <taxon>Pseudomonadota</taxon>
        <taxon>Alphaproteobacteria</taxon>
        <taxon>Rhodobacterales</taxon>
        <taxon>Roseobacteraceae</taxon>
        <taxon>Palleronia</taxon>
    </lineage>
</organism>
<gene>
    <name evidence="3" type="ORF">E2L08_02345</name>
</gene>
<evidence type="ECO:0000313" key="3">
    <source>
        <dbReference type="EMBL" id="TDL83505.1"/>
    </source>
</evidence>
<evidence type="ECO:0000256" key="1">
    <source>
        <dbReference type="ARBA" id="ARBA00022801"/>
    </source>
</evidence>
<dbReference type="InterPro" id="IPR001466">
    <property type="entry name" value="Beta-lactam-related"/>
</dbReference>
<proteinExistence type="predicted"/>
<sequence>MRGFDRAAALLDAAVSAGRIPGGVLAARDQGGARRYHFTGHASLLPTRRTMTRDTVFDLASPTKVLFTTRRILDHAEAGRIALDAPLGTVLDDAAGAVRGVSFADCLAHRTGFPATWPLYARGDGPAALRAFVLGQDWPRGDPVYSDLNFILLGIALERIEGRSILSMPPRAGLTFAPDPADCAATEACPWRGRILCGEVHDENAFALEGAGHAGLFGTAAAVLAAGETLLDLGPDHPERRRMSARRGIGWEARHDGWPGGDGASEAARGHTGFTGTGVWVDPARGLAWALLTNRVHPSRHAESGIDALRRAVGDALTSGAP</sequence>
<comment type="caution">
    <text evidence="3">The sequence shown here is derived from an EMBL/GenBank/DDBJ whole genome shotgun (WGS) entry which is preliminary data.</text>
</comment>